<feature type="transmembrane region" description="Helical" evidence="9">
    <location>
        <begin position="84"/>
        <end position="103"/>
    </location>
</feature>
<name>A0A0F9J866_9ZZZZ</name>
<evidence type="ECO:0000256" key="4">
    <source>
        <dbReference type="ARBA" id="ARBA00022692"/>
    </source>
</evidence>
<dbReference type="SUPFAM" id="SSF103473">
    <property type="entry name" value="MFS general substrate transporter"/>
    <property type="match status" value="1"/>
</dbReference>
<evidence type="ECO:0000256" key="2">
    <source>
        <dbReference type="ARBA" id="ARBA00007127"/>
    </source>
</evidence>
<evidence type="ECO:0000256" key="3">
    <source>
        <dbReference type="ARBA" id="ARBA00022448"/>
    </source>
</evidence>
<dbReference type="PROSITE" id="PS51257">
    <property type="entry name" value="PROKAR_LIPOPROTEIN"/>
    <property type="match status" value="1"/>
</dbReference>
<dbReference type="GO" id="GO:0016020">
    <property type="term" value="C:membrane"/>
    <property type="evidence" value="ECO:0007669"/>
    <property type="project" value="UniProtKB-SubCell"/>
</dbReference>
<dbReference type="EMBL" id="LAZR01017036">
    <property type="protein sequence ID" value="KKM02051.1"/>
    <property type="molecule type" value="Genomic_DNA"/>
</dbReference>
<keyword evidence="6" id="KW-0067">ATP-binding</keyword>
<dbReference type="Pfam" id="PF03219">
    <property type="entry name" value="TLC"/>
    <property type="match status" value="1"/>
</dbReference>
<proteinExistence type="inferred from homology"/>
<dbReference type="InterPro" id="IPR036259">
    <property type="entry name" value="MFS_trans_sf"/>
</dbReference>
<feature type="transmembrane region" description="Helical" evidence="9">
    <location>
        <begin position="109"/>
        <end position="132"/>
    </location>
</feature>
<sequence length="419" mass="47873">MIKSIKNFFLEFEKTQKVFILSVLATVFFISCDYAIVRPASTSIFLSNFSSKAFPYCWILSVPFNLLVVYLYNRFLPIIGCLKTFLVFVFSIIVVNTLTALFVSRVPVIIFFQFIFKDLYILLAFKQVWSMIHSTINTQKAKLLYGFMFGLGGLGSVLGGMISGFFAVQIKSTNLFFLSIPIYLLVFIFYLKALKNSSASKQDFIKQESKKSDNPKEGFSLIKRSPYLISILLIVISMQIATAFIDYQFNVYLEKAIPNVDFRTAFTGKLTSVVNLISTAFQFFGGFLLINILGFKKSHFSVPLFLAFNSIVFLIFPSFTMATYSFASIKALDYSFFGIIREMLYIPLKTDEKYRAKAIIDVFAYRSAKAFASLFLIFIQDATGLNVIILISIMSMLIYFIWTRIVSIMFKKHPQILQN</sequence>
<feature type="transmembrane region" description="Helical" evidence="9">
    <location>
        <begin position="273"/>
        <end position="293"/>
    </location>
</feature>
<evidence type="ECO:0000256" key="7">
    <source>
        <dbReference type="ARBA" id="ARBA00022989"/>
    </source>
</evidence>
<dbReference type="AlphaFoldDB" id="A0A0F9J866"/>
<reference evidence="10" key="1">
    <citation type="journal article" date="2015" name="Nature">
        <title>Complex archaea that bridge the gap between prokaryotes and eukaryotes.</title>
        <authorList>
            <person name="Spang A."/>
            <person name="Saw J.H."/>
            <person name="Jorgensen S.L."/>
            <person name="Zaremba-Niedzwiedzka K."/>
            <person name="Martijn J."/>
            <person name="Lind A.E."/>
            <person name="van Eijk R."/>
            <person name="Schleper C."/>
            <person name="Guy L."/>
            <person name="Ettema T.J."/>
        </authorList>
    </citation>
    <scope>NUCLEOTIDE SEQUENCE</scope>
</reference>
<accession>A0A0F9J866</accession>
<comment type="subcellular location">
    <subcellularLocation>
        <location evidence="1">Membrane</location>
        <topology evidence="1">Multi-pass membrane protein</topology>
    </subcellularLocation>
</comment>
<dbReference type="PANTHER" id="PTHR31187:SF1">
    <property type="entry name" value="ADP,ATP CARRIER PROTEIN 1"/>
    <property type="match status" value="1"/>
</dbReference>
<evidence type="ECO:0000256" key="5">
    <source>
        <dbReference type="ARBA" id="ARBA00022741"/>
    </source>
</evidence>
<feature type="transmembrane region" description="Helical" evidence="9">
    <location>
        <begin position="300"/>
        <end position="319"/>
    </location>
</feature>
<evidence type="ECO:0000256" key="9">
    <source>
        <dbReference type="SAM" id="Phobius"/>
    </source>
</evidence>
<feature type="transmembrane region" description="Helical" evidence="9">
    <location>
        <begin position="385"/>
        <end position="402"/>
    </location>
</feature>
<dbReference type="InterPro" id="IPR004667">
    <property type="entry name" value="ADP_ATP_car_bac_type"/>
</dbReference>
<keyword evidence="3" id="KW-0813">Transport</keyword>
<dbReference type="Gene3D" id="1.20.1250.20">
    <property type="entry name" value="MFS general substrate transporter like domains"/>
    <property type="match status" value="1"/>
</dbReference>
<feature type="transmembrane region" description="Helical" evidence="9">
    <location>
        <begin position="144"/>
        <end position="168"/>
    </location>
</feature>
<protein>
    <recommendedName>
        <fullName evidence="11">ADP,ATP carrier protein</fullName>
    </recommendedName>
</protein>
<evidence type="ECO:0000256" key="6">
    <source>
        <dbReference type="ARBA" id="ARBA00022840"/>
    </source>
</evidence>
<feature type="transmembrane region" description="Helical" evidence="9">
    <location>
        <begin position="53"/>
        <end position="72"/>
    </location>
</feature>
<dbReference type="GO" id="GO:0005524">
    <property type="term" value="F:ATP binding"/>
    <property type="evidence" value="ECO:0007669"/>
    <property type="project" value="UniProtKB-KW"/>
</dbReference>
<organism evidence="10">
    <name type="scientific">marine sediment metagenome</name>
    <dbReference type="NCBI Taxonomy" id="412755"/>
    <lineage>
        <taxon>unclassified sequences</taxon>
        <taxon>metagenomes</taxon>
        <taxon>ecological metagenomes</taxon>
    </lineage>
</organism>
<feature type="transmembrane region" description="Helical" evidence="9">
    <location>
        <begin position="18"/>
        <end position="37"/>
    </location>
</feature>
<evidence type="ECO:0008006" key="11">
    <source>
        <dbReference type="Google" id="ProtNLM"/>
    </source>
</evidence>
<dbReference type="PANTHER" id="PTHR31187">
    <property type="match status" value="1"/>
</dbReference>
<evidence type="ECO:0000256" key="8">
    <source>
        <dbReference type="ARBA" id="ARBA00023136"/>
    </source>
</evidence>
<feature type="transmembrane region" description="Helical" evidence="9">
    <location>
        <begin position="226"/>
        <end position="245"/>
    </location>
</feature>
<comment type="similarity">
    <text evidence="2">Belongs to the ADP/ATP translocase tlc family.</text>
</comment>
<comment type="caution">
    <text evidence="10">The sequence shown here is derived from an EMBL/GenBank/DDBJ whole genome shotgun (WGS) entry which is preliminary data.</text>
</comment>
<feature type="transmembrane region" description="Helical" evidence="9">
    <location>
        <begin position="174"/>
        <end position="191"/>
    </location>
</feature>
<gene>
    <name evidence="10" type="ORF">LCGC14_1788320</name>
</gene>
<evidence type="ECO:0000256" key="1">
    <source>
        <dbReference type="ARBA" id="ARBA00004141"/>
    </source>
</evidence>
<keyword evidence="4 9" id="KW-0812">Transmembrane</keyword>
<keyword evidence="8 9" id="KW-0472">Membrane</keyword>
<keyword evidence="5" id="KW-0547">Nucleotide-binding</keyword>
<dbReference type="GO" id="GO:0005471">
    <property type="term" value="F:ATP:ADP antiporter activity"/>
    <property type="evidence" value="ECO:0007669"/>
    <property type="project" value="InterPro"/>
</dbReference>
<evidence type="ECO:0000313" key="10">
    <source>
        <dbReference type="EMBL" id="KKM02051.1"/>
    </source>
</evidence>
<keyword evidence="7 9" id="KW-1133">Transmembrane helix</keyword>